<keyword evidence="2" id="KW-1185">Reference proteome</keyword>
<evidence type="ECO:0000313" key="2">
    <source>
        <dbReference type="Proteomes" id="UP000281406"/>
    </source>
</evidence>
<sequence length="85" mass="9067">YDCSGEPPAGVITCARSPAADPSGPETLPALPAQRLLPPQPIPQLQHYGPGAEGRDKPYIWCSSVPEEKTGHLMQYLPPALQLHG</sequence>
<feature type="non-terminal residue" evidence="1">
    <location>
        <position position="1"/>
    </location>
</feature>
<proteinExistence type="predicted"/>
<comment type="caution">
    <text evidence="1">The sequence shown here is derived from an EMBL/GenBank/DDBJ whole genome shotgun (WGS) entry which is preliminary data.</text>
</comment>
<protein>
    <submittedName>
        <fullName evidence="1">Uncharacterized protein</fullName>
    </submittedName>
</protein>
<dbReference type="EMBL" id="RJVU01053643">
    <property type="protein sequence ID" value="ROL27964.1"/>
    <property type="molecule type" value="Genomic_DNA"/>
</dbReference>
<gene>
    <name evidence="1" type="ORF">DPX16_11094</name>
</gene>
<dbReference type="AlphaFoldDB" id="A0A3N0Y271"/>
<evidence type="ECO:0000313" key="1">
    <source>
        <dbReference type="EMBL" id="ROL27964.1"/>
    </source>
</evidence>
<organism evidence="1 2">
    <name type="scientific">Anabarilius grahami</name>
    <name type="common">Kanglang fish</name>
    <name type="synonym">Barilius grahami</name>
    <dbReference type="NCBI Taxonomy" id="495550"/>
    <lineage>
        <taxon>Eukaryota</taxon>
        <taxon>Metazoa</taxon>
        <taxon>Chordata</taxon>
        <taxon>Craniata</taxon>
        <taxon>Vertebrata</taxon>
        <taxon>Euteleostomi</taxon>
        <taxon>Actinopterygii</taxon>
        <taxon>Neopterygii</taxon>
        <taxon>Teleostei</taxon>
        <taxon>Ostariophysi</taxon>
        <taxon>Cypriniformes</taxon>
        <taxon>Xenocyprididae</taxon>
        <taxon>Xenocypridinae</taxon>
        <taxon>Xenocypridinae incertae sedis</taxon>
        <taxon>Anabarilius</taxon>
    </lineage>
</organism>
<name>A0A3N0Y271_ANAGA</name>
<accession>A0A3N0Y271</accession>
<dbReference type="Proteomes" id="UP000281406">
    <property type="component" value="Unassembled WGS sequence"/>
</dbReference>
<reference evidence="1 2" key="1">
    <citation type="submission" date="2018-10" db="EMBL/GenBank/DDBJ databases">
        <title>Genome assembly for a Yunnan-Guizhou Plateau 3E fish, Anabarilius grahami (Regan), and its evolutionary and genetic applications.</title>
        <authorList>
            <person name="Jiang W."/>
        </authorList>
    </citation>
    <scope>NUCLEOTIDE SEQUENCE [LARGE SCALE GENOMIC DNA]</scope>
    <source>
        <strain evidence="1">AG-KIZ</strain>
        <tissue evidence="1">Muscle</tissue>
    </source>
</reference>